<dbReference type="EMBL" id="DVIQ01000066">
    <property type="protein sequence ID" value="HIS32024.1"/>
    <property type="molecule type" value="Genomic_DNA"/>
</dbReference>
<dbReference type="PANTHER" id="PTHR11076">
    <property type="entry name" value="DNA REPAIR POLYMERASE UMUC / TRANSFERASE FAMILY MEMBER"/>
    <property type="match status" value="1"/>
</dbReference>
<sequence length="485" mass="54547">MGTERTYLAIDLKSFYASVECVKRGLDPMTTNLVVADESRTEKTICLAVSPSLKAYGIPGRPRLFEVSRKITEVNDLRRSLAPGHKLTGSSWKDKEVKASPSLAVDYLVAPPRMALYMEVSSQIYKVYLKYIAPEDIHVYSIDEVFLDVTGYLAAYRLSARELAAKMILDVQNTMGITATAGIGTNLYLSKVAMDIVAKHTQPDENGVRIARLDELSYRRALWSHRPLTDFWRVGKGYAKKLEEHGLYTMGDIARCSVGRDTDYYNEELLYRLFGINAELLIDHAWGWEPCTIADIKAYKPASNSVGSGQVLPCAYPSEKARLVLREMADMLSLDLVDRCLVTDQLVLTVGYDRTGPKNAHGTENLGQYTASSRRMIDAAAALYDRIVDPELSVRRLYLTASRVIPESQAAQRESCEQLDLFTDYKALEEERKQEAAKLEKEKRLQKAMLDIKKKYGRNAILRGTDYEEGATARERNRQIGGHKA</sequence>
<dbReference type="SUPFAM" id="SSF56672">
    <property type="entry name" value="DNA/RNA polymerases"/>
    <property type="match status" value="1"/>
</dbReference>
<organism evidence="7 8">
    <name type="scientific">Candidatus Limivivens intestinipullorum</name>
    <dbReference type="NCBI Taxonomy" id="2840858"/>
    <lineage>
        <taxon>Bacteria</taxon>
        <taxon>Bacillati</taxon>
        <taxon>Bacillota</taxon>
        <taxon>Clostridia</taxon>
        <taxon>Lachnospirales</taxon>
        <taxon>Lachnospiraceae</taxon>
        <taxon>Lachnospiraceae incertae sedis</taxon>
        <taxon>Candidatus Limivivens</taxon>
    </lineage>
</organism>
<keyword evidence="7" id="KW-0489">Methyltransferase</keyword>
<dbReference type="Gene3D" id="3.30.70.270">
    <property type="match status" value="1"/>
</dbReference>
<dbReference type="GO" id="GO:0032259">
    <property type="term" value="P:methylation"/>
    <property type="evidence" value="ECO:0007669"/>
    <property type="project" value="UniProtKB-KW"/>
</dbReference>
<dbReference type="GO" id="GO:0005829">
    <property type="term" value="C:cytosol"/>
    <property type="evidence" value="ECO:0007669"/>
    <property type="project" value="TreeGrafter"/>
</dbReference>
<dbReference type="AlphaFoldDB" id="A0A9D1EUD5"/>
<dbReference type="InterPro" id="IPR043128">
    <property type="entry name" value="Rev_trsase/Diguanyl_cyclase"/>
</dbReference>
<evidence type="ECO:0000256" key="3">
    <source>
        <dbReference type="ARBA" id="ARBA00022695"/>
    </source>
</evidence>
<comment type="caution">
    <text evidence="7">The sequence shown here is derived from an EMBL/GenBank/DDBJ whole genome shotgun (WGS) entry which is preliminary data.</text>
</comment>
<gene>
    <name evidence="7" type="ORF">IAB44_10835</name>
</gene>
<proteinExistence type="inferred from homology"/>
<dbReference type="InterPro" id="IPR017961">
    <property type="entry name" value="DNA_pol_Y-fam_little_finger"/>
</dbReference>
<dbReference type="PROSITE" id="PS50173">
    <property type="entry name" value="UMUC"/>
    <property type="match status" value="1"/>
</dbReference>
<keyword evidence="4" id="KW-0227">DNA damage</keyword>
<comment type="similarity">
    <text evidence="1">Belongs to the DNA polymerase type-Y family.</text>
</comment>
<accession>A0A9D1EUD5</accession>
<dbReference type="GO" id="GO:0003887">
    <property type="term" value="F:DNA-directed DNA polymerase activity"/>
    <property type="evidence" value="ECO:0007669"/>
    <property type="project" value="UniProtKB-KW"/>
</dbReference>
<evidence type="ECO:0000313" key="8">
    <source>
        <dbReference type="Proteomes" id="UP000823935"/>
    </source>
</evidence>
<dbReference type="Pfam" id="PF00817">
    <property type="entry name" value="IMS"/>
    <property type="match status" value="1"/>
</dbReference>
<dbReference type="InterPro" id="IPR050116">
    <property type="entry name" value="DNA_polymerase-Y"/>
</dbReference>
<dbReference type="Proteomes" id="UP000823935">
    <property type="component" value="Unassembled WGS sequence"/>
</dbReference>
<dbReference type="Gene3D" id="1.10.150.20">
    <property type="entry name" value="5' to 3' exonuclease, C-terminal subdomain"/>
    <property type="match status" value="1"/>
</dbReference>
<keyword evidence="5" id="KW-0239">DNA-directed DNA polymerase</keyword>
<dbReference type="InterPro" id="IPR043502">
    <property type="entry name" value="DNA/RNA_pol_sf"/>
</dbReference>
<name>A0A9D1EUD5_9FIRM</name>
<dbReference type="Pfam" id="PF11799">
    <property type="entry name" value="IMS_C"/>
    <property type="match status" value="1"/>
</dbReference>
<dbReference type="PANTHER" id="PTHR11076:SF35">
    <property type="entry name" value="DNA REPAIR PROTEIN HOMOLOG YOBH"/>
    <property type="match status" value="1"/>
</dbReference>
<dbReference type="GO" id="GO:0006281">
    <property type="term" value="P:DNA repair"/>
    <property type="evidence" value="ECO:0007669"/>
    <property type="project" value="InterPro"/>
</dbReference>
<dbReference type="GO" id="GO:0009432">
    <property type="term" value="P:SOS response"/>
    <property type="evidence" value="ECO:0007669"/>
    <property type="project" value="TreeGrafter"/>
</dbReference>
<feature type="domain" description="UmuC" evidence="6">
    <location>
        <begin position="7"/>
        <end position="235"/>
    </location>
</feature>
<keyword evidence="2" id="KW-0515">Mutator protein</keyword>
<evidence type="ECO:0000256" key="4">
    <source>
        <dbReference type="ARBA" id="ARBA00022763"/>
    </source>
</evidence>
<keyword evidence="3" id="KW-0548">Nucleotidyltransferase</keyword>
<evidence type="ECO:0000259" key="6">
    <source>
        <dbReference type="PROSITE" id="PS50173"/>
    </source>
</evidence>
<protein>
    <submittedName>
        <fullName evidence="7">DNA methylase</fullName>
    </submittedName>
</protein>
<evidence type="ECO:0000256" key="1">
    <source>
        <dbReference type="ARBA" id="ARBA00010945"/>
    </source>
</evidence>
<dbReference type="GO" id="GO:0003684">
    <property type="term" value="F:damaged DNA binding"/>
    <property type="evidence" value="ECO:0007669"/>
    <property type="project" value="InterPro"/>
</dbReference>
<dbReference type="GO" id="GO:0042276">
    <property type="term" value="P:error-prone translesion synthesis"/>
    <property type="evidence" value="ECO:0007669"/>
    <property type="project" value="TreeGrafter"/>
</dbReference>
<keyword evidence="5" id="KW-0808">Transferase</keyword>
<dbReference type="GO" id="GO:0008168">
    <property type="term" value="F:methyltransferase activity"/>
    <property type="evidence" value="ECO:0007669"/>
    <property type="project" value="UniProtKB-KW"/>
</dbReference>
<reference evidence="7" key="1">
    <citation type="submission" date="2020-10" db="EMBL/GenBank/DDBJ databases">
        <authorList>
            <person name="Gilroy R."/>
        </authorList>
    </citation>
    <scope>NUCLEOTIDE SEQUENCE</scope>
    <source>
        <strain evidence="7">CHK190-19873</strain>
    </source>
</reference>
<reference evidence="7" key="2">
    <citation type="journal article" date="2021" name="PeerJ">
        <title>Extensive microbial diversity within the chicken gut microbiome revealed by metagenomics and culture.</title>
        <authorList>
            <person name="Gilroy R."/>
            <person name="Ravi A."/>
            <person name="Getino M."/>
            <person name="Pursley I."/>
            <person name="Horton D.L."/>
            <person name="Alikhan N.F."/>
            <person name="Baker D."/>
            <person name="Gharbi K."/>
            <person name="Hall N."/>
            <person name="Watson M."/>
            <person name="Adriaenssens E.M."/>
            <person name="Foster-Nyarko E."/>
            <person name="Jarju S."/>
            <person name="Secka A."/>
            <person name="Antonio M."/>
            <person name="Oren A."/>
            <person name="Chaudhuri R.R."/>
            <person name="La Ragione R."/>
            <person name="Hildebrand F."/>
            <person name="Pallen M.J."/>
        </authorList>
    </citation>
    <scope>NUCLEOTIDE SEQUENCE</scope>
    <source>
        <strain evidence="7">CHK190-19873</strain>
    </source>
</reference>
<evidence type="ECO:0000256" key="5">
    <source>
        <dbReference type="ARBA" id="ARBA00022932"/>
    </source>
</evidence>
<dbReference type="InterPro" id="IPR001126">
    <property type="entry name" value="UmuC"/>
</dbReference>
<evidence type="ECO:0000313" key="7">
    <source>
        <dbReference type="EMBL" id="HIS32024.1"/>
    </source>
</evidence>
<evidence type="ECO:0000256" key="2">
    <source>
        <dbReference type="ARBA" id="ARBA00022457"/>
    </source>
</evidence>